<dbReference type="EMBL" id="OIVN01000281">
    <property type="protein sequence ID" value="SPC77617.1"/>
    <property type="molecule type" value="Genomic_DNA"/>
</dbReference>
<dbReference type="PANTHER" id="PTHR47481:SF31">
    <property type="entry name" value="OS01G0873500 PROTEIN"/>
    <property type="match status" value="1"/>
</dbReference>
<reference evidence="3" key="1">
    <citation type="submission" date="2018-02" db="EMBL/GenBank/DDBJ databases">
        <authorList>
            <person name="Cohen D.B."/>
            <person name="Kent A.D."/>
        </authorList>
    </citation>
    <scope>NUCLEOTIDE SEQUENCE</scope>
</reference>
<accession>A0A2N9EF65</accession>
<dbReference type="Pfam" id="PF07727">
    <property type="entry name" value="RVT_2"/>
    <property type="match status" value="1"/>
</dbReference>
<evidence type="ECO:0000313" key="3">
    <source>
        <dbReference type="EMBL" id="SPC77617.1"/>
    </source>
</evidence>
<dbReference type="AlphaFoldDB" id="A0A2N9EF65"/>
<dbReference type="InterPro" id="IPR013103">
    <property type="entry name" value="RVT_2"/>
</dbReference>
<evidence type="ECO:0000259" key="2">
    <source>
        <dbReference type="Pfam" id="PF07727"/>
    </source>
</evidence>
<feature type="region of interest" description="Disordered" evidence="1">
    <location>
        <begin position="461"/>
        <end position="493"/>
    </location>
</feature>
<evidence type="ECO:0000256" key="1">
    <source>
        <dbReference type="SAM" id="MobiDB-lite"/>
    </source>
</evidence>
<dbReference type="CDD" id="cd09272">
    <property type="entry name" value="RNase_HI_RT_Ty1"/>
    <property type="match status" value="1"/>
</dbReference>
<organism evidence="3">
    <name type="scientific">Fagus sylvatica</name>
    <name type="common">Beechnut</name>
    <dbReference type="NCBI Taxonomy" id="28930"/>
    <lineage>
        <taxon>Eukaryota</taxon>
        <taxon>Viridiplantae</taxon>
        <taxon>Streptophyta</taxon>
        <taxon>Embryophyta</taxon>
        <taxon>Tracheophyta</taxon>
        <taxon>Spermatophyta</taxon>
        <taxon>Magnoliopsida</taxon>
        <taxon>eudicotyledons</taxon>
        <taxon>Gunneridae</taxon>
        <taxon>Pentapetalae</taxon>
        <taxon>rosids</taxon>
        <taxon>fabids</taxon>
        <taxon>Fagales</taxon>
        <taxon>Fagaceae</taxon>
        <taxon>Fagus</taxon>
    </lineage>
</organism>
<feature type="compositionally biased region" description="Low complexity" evidence="1">
    <location>
        <begin position="278"/>
        <end position="291"/>
    </location>
</feature>
<proteinExistence type="predicted"/>
<feature type="domain" description="Reverse transcriptase Ty1/copia-type" evidence="2">
    <location>
        <begin position="566"/>
        <end position="647"/>
    </location>
</feature>
<dbReference type="InterPro" id="IPR043502">
    <property type="entry name" value="DNA/RNA_pol_sf"/>
</dbReference>
<dbReference type="Pfam" id="PF14223">
    <property type="entry name" value="Retrotran_gag_2"/>
    <property type="match status" value="1"/>
</dbReference>
<dbReference type="SUPFAM" id="SSF56672">
    <property type="entry name" value="DNA/RNA polymerases"/>
    <property type="match status" value="1"/>
</dbReference>
<dbReference type="PANTHER" id="PTHR47481">
    <property type="match status" value="1"/>
</dbReference>
<gene>
    <name evidence="3" type="ORF">FSB_LOCUS5499</name>
</gene>
<feature type="region of interest" description="Disordered" evidence="1">
    <location>
        <begin position="236"/>
        <end position="291"/>
    </location>
</feature>
<sequence>MTTAIPNPQTQTPFFLLSNFSNYVTVKLDHTNYLMWKFQITGILDAYSLLDHLEDPIPCPSKFLLGQNGAETQEVNPSYVQWKSRDKTLFSLLSSTLSPSAISLVMGQTTASGIWKVILNMYTSISRSSIVNLKRELHSIKKHSDLVTQYLQKIKEARDKLVSVGVFIDDEEILHIVLQGLPTEYHSFTSAMLTKNEAVKFEELHTLMKTEEDLLKSAMDNSKEIAHMAMAASKNFNSPSNAQFNGHHGGRGRNQNFSHRGRGNGGHGRSQHYNGRGNSSSNFSPNSPSSQSWNTNQGSCLTCQICYKLGHTAIDCYQRMNYAFQGRHPPAKLAAMATTTPPEPHQTTWISDTGATNHFTPDLHNLPTTKLTQIHNLFYKDGLYPIHGLSLPSWHSRLSSTSSPSSSGFQLSASHVSSKACPPAACYNVLSKACPPAASYNVSSKPHNILSSPSFATLPTPTVPVHHTASSSPSPSVLPNPTATIPPASSSPLSSLLPNPTAPIHPLPISSSHPMHKSGIIKKKFFASSTTINYLQTEPPNYTIASKIPEWHAAMASEFDALHRQKTWSLVPSCPDHNIIGCHWVYKIKRNTDGSVSWYKARLVPKGFHQQAGVDFDKTFSPVVKPPTVRIILSLAAQNQWSLLQLDGPLRYFLGLQIDYKKVGLFVHQHKYITDLLTKFHMTECKAASTPIATTSSLSTTTTDLLSDPTPYRSLVGALQYATFTRPDIAFAVNHAGDASDRRSTSGVVVFLGNNPITWLSKKQHTVSRSSTEAEYRSLATGVAELAWLRQVLCDLKLYLPSAPLIWCDNTSALALASNPVFHGRTKHIEVDYHFVRERVVRGDLSLQFISTHDQLADIPSTRFLLLCSKLLVCSTDHQFEGG</sequence>
<protein>
    <recommendedName>
        <fullName evidence="2">Reverse transcriptase Ty1/copia-type domain-containing protein</fullName>
    </recommendedName>
</protein>
<name>A0A2N9EF65_FAGSY</name>